<protein>
    <submittedName>
        <fullName evidence="2">Helix-turn-helix transcriptional regulator</fullName>
    </submittedName>
</protein>
<sequence length="91" mass="10558">MPLRPRQRRPERAEQYESAAYRDLQARLAAAVRRLREEKGWTQEEAAHRCGMTTRLFQRVEGEDVNLTFTTLARLCEGLGADVVQFLKPLK</sequence>
<gene>
    <name evidence="2" type="ORF">OV287_54205</name>
</gene>
<proteinExistence type="predicted"/>
<dbReference type="EMBL" id="JAPNKA010000001">
    <property type="protein sequence ID" value="MCY1083424.1"/>
    <property type="molecule type" value="Genomic_DNA"/>
</dbReference>
<dbReference type="SUPFAM" id="SSF47413">
    <property type="entry name" value="lambda repressor-like DNA-binding domains"/>
    <property type="match status" value="1"/>
</dbReference>
<dbReference type="RefSeq" id="WP_267541954.1">
    <property type="nucleotide sequence ID" value="NZ_JAPNKA010000001.1"/>
</dbReference>
<feature type="domain" description="HTH cro/C1-type" evidence="1">
    <location>
        <begin position="32"/>
        <end position="86"/>
    </location>
</feature>
<evidence type="ECO:0000313" key="2">
    <source>
        <dbReference type="EMBL" id="MCY1083424.1"/>
    </source>
</evidence>
<dbReference type="InterPro" id="IPR001387">
    <property type="entry name" value="Cro/C1-type_HTH"/>
</dbReference>
<evidence type="ECO:0000313" key="3">
    <source>
        <dbReference type="Proteomes" id="UP001207654"/>
    </source>
</evidence>
<reference evidence="2 3" key="1">
    <citation type="submission" date="2022-11" db="EMBL/GenBank/DDBJ databases">
        <title>Minimal conservation of predation-associated metabolite biosynthetic gene clusters underscores biosynthetic potential of Myxococcota including descriptions for ten novel species: Archangium lansinium sp. nov., Myxococcus landrumus sp. nov., Nannocystis bai.</title>
        <authorList>
            <person name="Ahearne A."/>
            <person name="Stevens C."/>
            <person name="Phillips K."/>
        </authorList>
    </citation>
    <scope>NUCLEOTIDE SEQUENCE [LARGE SCALE GENOMIC DNA]</scope>
    <source>
        <strain evidence="2 3">MIWBW</strain>
    </source>
</reference>
<organism evidence="2 3">
    <name type="scientific">Archangium lansingense</name>
    <dbReference type="NCBI Taxonomy" id="2995310"/>
    <lineage>
        <taxon>Bacteria</taxon>
        <taxon>Pseudomonadati</taxon>
        <taxon>Myxococcota</taxon>
        <taxon>Myxococcia</taxon>
        <taxon>Myxococcales</taxon>
        <taxon>Cystobacterineae</taxon>
        <taxon>Archangiaceae</taxon>
        <taxon>Archangium</taxon>
    </lineage>
</organism>
<dbReference type="Gene3D" id="1.10.260.40">
    <property type="entry name" value="lambda repressor-like DNA-binding domains"/>
    <property type="match status" value="1"/>
</dbReference>
<accession>A0ABT4ARE2</accession>
<keyword evidence="3" id="KW-1185">Reference proteome</keyword>
<dbReference type="Pfam" id="PF13560">
    <property type="entry name" value="HTH_31"/>
    <property type="match status" value="1"/>
</dbReference>
<dbReference type="SMART" id="SM00530">
    <property type="entry name" value="HTH_XRE"/>
    <property type="match status" value="1"/>
</dbReference>
<name>A0ABT4ARE2_9BACT</name>
<dbReference type="PROSITE" id="PS50943">
    <property type="entry name" value="HTH_CROC1"/>
    <property type="match status" value="1"/>
</dbReference>
<dbReference type="InterPro" id="IPR010982">
    <property type="entry name" value="Lambda_DNA-bd_dom_sf"/>
</dbReference>
<evidence type="ECO:0000259" key="1">
    <source>
        <dbReference type="PROSITE" id="PS50943"/>
    </source>
</evidence>
<dbReference type="CDD" id="cd00093">
    <property type="entry name" value="HTH_XRE"/>
    <property type="match status" value="1"/>
</dbReference>
<comment type="caution">
    <text evidence="2">The sequence shown here is derived from an EMBL/GenBank/DDBJ whole genome shotgun (WGS) entry which is preliminary data.</text>
</comment>
<dbReference type="Proteomes" id="UP001207654">
    <property type="component" value="Unassembled WGS sequence"/>
</dbReference>